<feature type="signal peptide" evidence="1">
    <location>
        <begin position="1"/>
        <end position="22"/>
    </location>
</feature>
<dbReference type="AlphaFoldDB" id="W6M076"/>
<reference evidence="2" key="1">
    <citation type="submission" date="2013-07" db="EMBL/GenBank/DDBJ databases">
        <authorList>
            <person name="McIlroy S."/>
        </authorList>
    </citation>
    <scope>NUCLEOTIDE SEQUENCE [LARGE SCALE GENOMIC DNA]</scope>
    <source>
        <strain evidence="2">Run_A_D11</strain>
    </source>
</reference>
<organism evidence="2 3">
    <name type="scientific">Candidatus Competibacter denitrificans Run_A_D11</name>
    <dbReference type="NCBI Taxonomy" id="1400863"/>
    <lineage>
        <taxon>Bacteria</taxon>
        <taxon>Pseudomonadati</taxon>
        <taxon>Pseudomonadota</taxon>
        <taxon>Gammaproteobacteria</taxon>
        <taxon>Candidatus Competibacteraceae</taxon>
        <taxon>Candidatus Competibacter</taxon>
    </lineage>
</organism>
<keyword evidence="3" id="KW-1185">Reference proteome</keyword>
<evidence type="ECO:0000313" key="2">
    <source>
        <dbReference type="EMBL" id="CDI00771.1"/>
    </source>
</evidence>
<keyword evidence="1" id="KW-0732">Signal</keyword>
<dbReference type="Pfam" id="PF13557">
    <property type="entry name" value="Phenol_MetA_deg"/>
    <property type="match status" value="1"/>
</dbReference>
<accession>W6M076</accession>
<evidence type="ECO:0000256" key="1">
    <source>
        <dbReference type="SAM" id="SignalP"/>
    </source>
</evidence>
<comment type="caution">
    <text evidence="2">The sequence shown here is derived from an EMBL/GenBank/DDBJ whole genome shotgun (WGS) entry which is preliminary data.</text>
</comment>
<evidence type="ECO:0000313" key="3">
    <source>
        <dbReference type="Proteomes" id="UP000035760"/>
    </source>
</evidence>
<dbReference type="EMBL" id="CBTJ020000001">
    <property type="protein sequence ID" value="CDI00771.1"/>
    <property type="molecule type" value="Genomic_DNA"/>
</dbReference>
<proteinExistence type="predicted"/>
<dbReference type="OrthoDB" id="8639774at2"/>
<evidence type="ECO:0008006" key="4">
    <source>
        <dbReference type="Google" id="ProtNLM"/>
    </source>
</evidence>
<dbReference type="RefSeq" id="WP_053085183.1">
    <property type="nucleotide sequence ID" value="NZ_CBTJ020000001.1"/>
</dbReference>
<name>W6M076_9GAMM</name>
<feature type="chain" id="PRO_5004879866" description="Phenol degradation protein meta" evidence="1">
    <location>
        <begin position="23"/>
        <end position="297"/>
    </location>
</feature>
<gene>
    <name evidence="2" type="ORF">BN873_10027</name>
</gene>
<dbReference type="InterPro" id="IPR025737">
    <property type="entry name" value="FApF"/>
</dbReference>
<dbReference type="Proteomes" id="UP000035760">
    <property type="component" value="Unassembled WGS sequence"/>
</dbReference>
<reference evidence="2" key="2">
    <citation type="submission" date="2014-03" db="EMBL/GenBank/DDBJ databases">
        <title>Candidatus Competibacter-lineage genomes retrieved from metagenomes reveal functional metabolic diversity.</title>
        <authorList>
            <person name="McIlroy S.J."/>
            <person name="Albertsen M."/>
            <person name="Andresen E.K."/>
            <person name="Saunders A.M."/>
            <person name="Kristiansen R."/>
            <person name="Stokholm-Bjerregaard M."/>
            <person name="Nielsen K.L."/>
            <person name="Nielsen P.H."/>
        </authorList>
    </citation>
    <scope>NUCLEOTIDE SEQUENCE</scope>
    <source>
        <strain evidence="2">Run_A_D11</strain>
    </source>
</reference>
<protein>
    <recommendedName>
        <fullName evidence="4">Phenol degradation protein meta</fullName>
    </recommendedName>
</protein>
<sequence>MKTQHVMLLATAAVLASPFSLAKEGPDQYPNGIENFLSGALPPAGHYFMNYLGYYGGDYRDNQGDKVPDLNVSAVFNAFRYVYVSNYQILGGAWAMHAIVPLVYQSLETPIPSIGDGDVFGLGDITIDPIIIGWHLSPEWHVTAGLDINLPTGKYDSTDPTDSIGANYFSFEPVLAFSYLSPNGFEASAKLMYNIKTKNDDTNYQSGNEFHLDYLIGQHFGPWAAGLGGYYLQQTTDDKINGKAVESNGNRGKVFALGPAIKYDYNHMSFVGSWNSETTAENRFKGNKFLFKFIASF</sequence>